<dbReference type="PANTHER" id="PTHR43214">
    <property type="entry name" value="TWO-COMPONENT RESPONSE REGULATOR"/>
    <property type="match status" value="1"/>
</dbReference>
<keyword evidence="2 6" id="KW-0238">DNA-binding</keyword>
<dbReference type="Pfam" id="PF00072">
    <property type="entry name" value="Response_reg"/>
    <property type="match status" value="1"/>
</dbReference>
<dbReference type="RefSeq" id="WP_074744823.1">
    <property type="nucleotide sequence ID" value="NZ_FOCT01000003.1"/>
</dbReference>
<reference evidence="6 7" key="1">
    <citation type="submission" date="2016-10" db="EMBL/GenBank/DDBJ databases">
        <authorList>
            <person name="de Groot N.N."/>
        </authorList>
    </citation>
    <scope>NUCLEOTIDE SEQUENCE [LARGE SCALE GENOMIC DNA]</scope>
    <source>
        <strain evidence="6 7">Nl18</strain>
    </source>
</reference>
<dbReference type="InterPro" id="IPR039420">
    <property type="entry name" value="WalR-like"/>
</dbReference>
<evidence type="ECO:0000313" key="7">
    <source>
        <dbReference type="Proteomes" id="UP000183898"/>
    </source>
</evidence>
<accession>A0A1H8EVQ6</accession>
<dbReference type="AlphaFoldDB" id="A0A1H8EVQ6"/>
<evidence type="ECO:0000259" key="5">
    <source>
        <dbReference type="PROSITE" id="PS50110"/>
    </source>
</evidence>
<name>A0A1H8EVQ6_9PROT</name>
<feature type="domain" description="Response regulatory" evidence="5">
    <location>
        <begin position="7"/>
        <end position="125"/>
    </location>
</feature>
<evidence type="ECO:0000313" key="6">
    <source>
        <dbReference type="EMBL" id="SEN23214.1"/>
    </source>
</evidence>
<keyword evidence="4" id="KW-0597">Phosphoprotein</keyword>
<dbReference type="Gene3D" id="3.40.50.2300">
    <property type="match status" value="1"/>
</dbReference>
<evidence type="ECO:0000256" key="3">
    <source>
        <dbReference type="ARBA" id="ARBA00023163"/>
    </source>
</evidence>
<evidence type="ECO:0000256" key="2">
    <source>
        <dbReference type="ARBA" id="ARBA00023125"/>
    </source>
</evidence>
<dbReference type="Proteomes" id="UP000183898">
    <property type="component" value="Unassembled WGS sequence"/>
</dbReference>
<dbReference type="SUPFAM" id="SSF88659">
    <property type="entry name" value="Sigma3 and sigma4 domains of RNA polymerase sigma factors"/>
    <property type="match status" value="1"/>
</dbReference>
<dbReference type="InterPro" id="IPR013324">
    <property type="entry name" value="RNA_pol_sigma_r3/r4-like"/>
</dbReference>
<protein>
    <submittedName>
        <fullName evidence="6">DNA-binding response regulator, NarL/FixJ family, contains REC and HTH domains</fullName>
    </submittedName>
</protein>
<keyword evidence="3" id="KW-0804">Transcription</keyword>
<dbReference type="PANTHER" id="PTHR43214:SF41">
    <property type="entry name" value="NITRATE_NITRITE RESPONSE REGULATOR PROTEIN NARP"/>
    <property type="match status" value="1"/>
</dbReference>
<dbReference type="InterPro" id="IPR058245">
    <property type="entry name" value="NreC/VraR/RcsB-like_REC"/>
</dbReference>
<keyword evidence="1" id="KW-0805">Transcription regulation</keyword>
<dbReference type="EMBL" id="FOCT01000003">
    <property type="protein sequence ID" value="SEN23214.1"/>
    <property type="molecule type" value="Genomic_DNA"/>
</dbReference>
<sequence length="226" mass="25339">MLNLPIKILIVDDHSTFRYGIRAVLETQTCFKVVAEAGSAKEALDYLEKTDIDLVLLDTHMPDMDGIELASRFWARYPNRKLFILMLAMHDEGQYVRRAMEAGADGYLMKTADLAEIFKTIHRVGNGEKVFPGKTWLEALLALLTPSEKRVLWLSGHREYDTARIASRMGMSEVPVLTHGHNIWQKLKAILPEEETNNPNLLVILGGGIPTEMPGVPEGMNLAPTK</sequence>
<dbReference type="GO" id="GO:0003677">
    <property type="term" value="F:DNA binding"/>
    <property type="evidence" value="ECO:0007669"/>
    <property type="project" value="UniProtKB-KW"/>
</dbReference>
<organism evidence="6 7">
    <name type="scientific">Nitrosospira multiformis</name>
    <dbReference type="NCBI Taxonomy" id="1231"/>
    <lineage>
        <taxon>Bacteria</taxon>
        <taxon>Pseudomonadati</taxon>
        <taxon>Pseudomonadota</taxon>
        <taxon>Betaproteobacteria</taxon>
        <taxon>Nitrosomonadales</taxon>
        <taxon>Nitrosomonadaceae</taxon>
        <taxon>Nitrosospira</taxon>
    </lineage>
</organism>
<feature type="modified residue" description="4-aspartylphosphate" evidence="4">
    <location>
        <position position="58"/>
    </location>
</feature>
<dbReference type="CDD" id="cd17535">
    <property type="entry name" value="REC_NarL-like"/>
    <property type="match status" value="1"/>
</dbReference>
<evidence type="ECO:0000256" key="4">
    <source>
        <dbReference type="PROSITE-ProRule" id="PRU00169"/>
    </source>
</evidence>
<dbReference type="InterPro" id="IPR011006">
    <property type="entry name" value="CheY-like_superfamily"/>
</dbReference>
<dbReference type="GO" id="GO:0000160">
    <property type="term" value="P:phosphorelay signal transduction system"/>
    <property type="evidence" value="ECO:0007669"/>
    <property type="project" value="InterPro"/>
</dbReference>
<evidence type="ECO:0000256" key="1">
    <source>
        <dbReference type="ARBA" id="ARBA00023015"/>
    </source>
</evidence>
<gene>
    <name evidence="6" type="ORF">SAMN05216404_103153</name>
</gene>
<dbReference type="PROSITE" id="PS50110">
    <property type="entry name" value="RESPONSE_REGULATORY"/>
    <property type="match status" value="1"/>
</dbReference>
<proteinExistence type="predicted"/>
<dbReference type="InterPro" id="IPR001789">
    <property type="entry name" value="Sig_transdc_resp-reg_receiver"/>
</dbReference>
<dbReference type="SUPFAM" id="SSF52172">
    <property type="entry name" value="CheY-like"/>
    <property type="match status" value="1"/>
</dbReference>
<dbReference type="SMART" id="SM00448">
    <property type="entry name" value="REC"/>
    <property type="match status" value="1"/>
</dbReference>